<dbReference type="Proteomes" id="UP000053091">
    <property type="component" value="Unassembled WGS sequence"/>
</dbReference>
<protein>
    <recommendedName>
        <fullName evidence="1">Nucleotide modification associated domain-containing protein</fullName>
    </recommendedName>
</protein>
<evidence type="ECO:0000313" key="2">
    <source>
        <dbReference type="EMBL" id="GAP44247.1"/>
    </source>
</evidence>
<dbReference type="Pfam" id="PF07659">
    <property type="entry name" value="DUF1599"/>
    <property type="match status" value="1"/>
</dbReference>
<proteinExistence type="predicted"/>
<reference evidence="2" key="1">
    <citation type="journal article" date="2015" name="Genome Announc.">
        <title>Draft Genome Sequence of Bacteroidales Strain TBC1, a Novel Isolate from a Methanogenic Wastewater Treatment System.</title>
        <authorList>
            <person name="Tourlousse D.M."/>
            <person name="Matsuura N."/>
            <person name="Sun L."/>
            <person name="Toyonaga M."/>
            <person name="Kuroda K."/>
            <person name="Ohashi A."/>
            <person name="Cruz R."/>
            <person name="Yamaguchi T."/>
            <person name="Sekiguchi Y."/>
        </authorList>
    </citation>
    <scope>NUCLEOTIDE SEQUENCE [LARGE SCALE GENOMIC DNA]</scope>
    <source>
        <strain evidence="2">TBC1</strain>
    </source>
</reference>
<organism evidence="2">
    <name type="scientific">Lentimicrobium saccharophilum</name>
    <dbReference type="NCBI Taxonomy" id="1678841"/>
    <lineage>
        <taxon>Bacteria</taxon>
        <taxon>Pseudomonadati</taxon>
        <taxon>Bacteroidota</taxon>
        <taxon>Bacteroidia</taxon>
        <taxon>Bacteroidales</taxon>
        <taxon>Lentimicrobiaceae</taxon>
        <taxon>Lentimicrobium</taxon>
    </lineage>
</organism>
<accession>A0A0S7C0E0</accession>
<dbReference type="EMBL" id="DF968183">
    <property type="protein sequence ID" value="GAP44247.1"/>
    <property type="molecule type" value="Genomic_DNA"/>
</dbReference>
<dbReference type="OrthoDB" id="1708031at2"/>
<dbReference type="AlphaFoldDB" id="A0A0S7C0E0"/>
<dbReference type="RefSeq" id="WP_062043207.1">
    <property type="nucleotide sequence ID" value="NZ_DF968183.1"/>
</dbReference>
<evidence type="ECO:0000259" key="1">
    <source>
        <dbReference type="Pfam" id="PF07659"/>
    </source>
</evidence>
<gene>
    <name evidence="2" type="ORF">TBC1_1248</name>
</gene>
<dbReference type="STRING" id="1678841.TBC1_1248"/>
<feature type="domain" description="Nucleotide modification associated" evidence="1">
    <location>
        <begin position="20"/>
        <end position="78"/>
    </location>
</feature>
<name>A0A0S7C0E0_9BACT</name>
<keyword evidence="3" id="KW-1185">Reference proteome</keyword>
<evidence type="ECO:0000313" key="3">
    <source>
        <dbReference type="Proteomes" id="UP000053091"/>
    </source>
</evidence>
<dbReference type="InterPro" id="IPR011630">
    <property type="entry name" value="DUF1599"/>
</dbReference>
<sequence length="92" mass="10375">MNEESIKKITDDVTAILLKKNAEYGGASFDLGLNGNMVHLWDKVKRYKSLIGCDKKEPNFESLEDTLKDIIGYAIIGLHILDDETIKDKIYG</sequence>